<keyword evidence="7" id="KW-1185">Reference proteome</keyword>
<name>A0A1J4QGB7_9GAMM</name>
<proteinExistence type="inferred from homology"/>
<reference evidence="6 7" key="1">
    <citation type="submission" date="2016-07" db="EMBL/GenBank/DDBJ databases">
        <title>Draft Genome Sequence of Oceanisphaera psychrotolerans, isolated from coastal sediment samples.</title>
        <authorList>
            <person name="Zhuo S."/>
            <person name="Ruan Z."/>
        </authorList>
    </citation>
    <scope>NUCLEOTIDE SEQUENCE [LARGE SCALE GENOMIC DNA]</scope>
    <source>
        <strain evidence="6 7">LAM-WHM-ZC</strain>
    </source>
</reference>
<evidence type="ECO:0000313" key="6">
    <source>
        <dbReference type="EMBL" id="OIN09132.1"/>
    </source>
</evidence>
<dbReference type="GO" id="GO:0003700">
    <property type="term" value="F:DNA-binding transcription factor activity"/>
    <property type="evidence" value="ECO:0007669"/>
    <property type="project" value="InterPro"/>
</dbReference>
<evidence type="ECO:0000259" key="5">
    <source>
        <dbReference type="PROSITE" id="PS50931"/>
    </source>
</evidence>
<comment type="caution">
    <text evidence="6">The sequence shown here is derived from an EMBL/GenBank/DDBJ whole genome shotgun (WGS) entry which is preliminary data.</text>
</comment>
<evidence type="ECO:0000256" key="4">
    <source>
        <dbReference type="ARBA" id="ARBA00023163"/>
    </source>
</evidence>
<comment type="similarity">
    <text evidence="1">Belongs to the LysR transcriptional regulatory family.</text>
</comment>
<accession>A0A1J4QGB7</accession>
<dbReference type="PANTHER" id="PTHR30126:SF21">
    <property type="entry name" value="TRANSCRIPTIONAL REGULATOR-RELATED"/>
    <property type="match status" value="1"/>
</dbReference>
<dbReference type="RefSeq" id="WP_071472800.1">
    <property type="nucleotide sequence ID" value="NZ_MDKE01000022.1"/>
</dbReference>
<dbReference type="InterPro" id="IPR036388">
    <property type="entry name" value="WH-like_DNA-bd_sf"/>
</dbReference>
<feature type="domain" description="HTH lysR-type" evidence="5">
    <location>
        <begin position="1"/>
        <end position="58"/>
    </location>
</feature>
<dbReference type="InterPro" id="IPR005119">
    <property type="entry name" value="LysR_subst-bd"/>
</dbReference>
<dbReference type="CDD" id="cd05466">
    <property type="entry name" value="PBP2_LTTR_substrate"/>
    <property type="match status" value="1"/>
</dbReference>
<keyword evidence="3" id="KW-0238">DNA-binding</keyword>
<keyword evidence="2" id="KW-0805">Transcription regulation</keyword>
<dbReference type="PRINTS" id="PR00039">
    <property type="entry name" value="HTHLYSR"/>
</dbReference>
<dbReference type="SUPFAM" id="SSF53850">
    <property type="entry name" value="Periplasmic binding protein-like II"/>
    <property type="match status" value="1"/>
</dbReference>
<dbReference type="AlphaFoldDB" id="A0A1J4QGB7"/>
<sequence length="284" mass="31779">MDIQTLKTFLTLAEVQRLSLCAEQLCLTKSAVSARIRQLEQQLGEPLFIRGARGMQLTDAGRHFYRHAMVMHQRWIRAKLEISQKRNAAPLLRLGAHSALANDLLLAWGSTVRHRNPELELHLETGYSSEIVRQVAQGALDIGLIFVADTTAGLVVDQVLEDRLIMVSSAARRLDQVSVDNYLYLDWGWGYNAAHSEHLPQLQNSLLSFGKADLGLPWLLKNGGTAYLPTRTVEPQLTAGILWPVTGAPEFRRPIFATYAPDRPDRALLDQALQDLAGLVDNRW</sequence>
<evidence type="ECO:0000313" key="7">
    <source>
        <dbReference type="Proteomes" id="UP000243073"/>
    </source>
</evidence>
<dbReference type="SUPFAM" id="SSF46785">
    <property type="entry name" value="Winged helix' DNA-binding domain"/>
    <property type="match status" value="1"/>
</dbReference>
<dbReference type="FunFam" id="1.10.10.10:FF:000001">
    <property type="entry name" value="LysR family transcriptional regulator"/>
    <property type="match status" value="1"/>
</dbReference>
<organism evidence="6 7">
    <name type="scientific">Oceanisphaera psychrotolerans</name>
    <dbReference type="NCBI Taxonomy" id="1414654"/>
    <lineage>
        <taxon>Bacteria</taxon>
        <taxon>Pseudomonadati</taxon>
        <taxon>Pseudomonadota</taxon>
        <taxon>Gammaproteobacteria</taxon>
        <taxon>Aeromonadales</taxon>
        <taxon>Aeromonadaceae</taxon>
        <taxon>Oceanisphaera</taxon>
    </lineage>
</organism>
<dbReference type="Proteomes" id="UP000243073">
    <property type="component" value="Unassembled WGS sequence"/>
</dbReference>
<evidence type="ECO:0000256" key="1">
    <source>
        <dbReference type="ARBA" id="ARBA00009437"/>
    </source>
</evidence>
<dbReference type="Pfam" id="PF00126">
    <property type="entry name" value="HTH_1"/>
    <property type="match status" value="1"/>
</dbReference>
<keyword evidence="4" id="KW-0804">Transcription</keyword>
<evidence type="ECO:0000256" key="3">
    <source>
        <dbReference type="ARBA" id="ARBA00023125"/>
    </source>
</evidence>
<dbReference type="InterPro" id="IPR000847">
    <property type="entry name" value="LysR_HTH_N"/>
</dbReference>
<dbReference type="PANTHER" id="PTHR30126">
    <property type="entry name" value="HTH-TYPE TRANSCRIPTIONAL REGULATOR"/>
    <property type="match status" value="1"/>
</dbReference>
<dbReference type="GO" id="GO:0000976">
    <property type="term" value="F:transcription cis-regulatory region binding"/>
    <property type="evidence" value="ECO:0007669"/>
    <property type="project" value="TreeGrafter"/>
</dbReference>
<evidence type="ECO:0000256" key="2">
    <source>
        <dbReference type="ARBA" id="ARBA00023015"/>
    </source>
</evidence>
<dbReference type="PROSITE" id="PS50931">
    <property type="entry name" value="HTH_LYSR"/>
    <property type="match status" value="1"/>
</dbReference>
<dbReference type="OrthoDB" id="9786526at2"/>
<dbReference type="STRING" id="1414654.BFR47_02325"/>
<dbReference type="Gene3D" id="1.10.10.10">
    <property type="entry name" value="Winged helix-like DNA-binding domain superfamily/Winged helix DNA-binding domain"/>
    <property type="match status" value="1"/>
</dbReference>
<protein>
    <recommendedName>
        <fullName evidence="5">HTH lysR-type domain-containing protein</fullName>
    </recommendedName>
</protein>
<dbReference type="InterPro" id="IPR036390">
    <property type="entry name" value="WH_DNA-bd_sf"/>
</dbReference>
<dbReference type="Gene3D" id="3.40.190.10">
    <property type="entry name" value="Periplasmic binding protein-like II"/>
    <property type="match status" value="1"/>
</dbReference>
<gene>
    <name evidence="6" type="ORF">BFR47_02325</name>
</gene>
<dbReference type="Pfam" id="PF03466">
    <property type="entry name" value="LysR_substrate"/>
    <property type="match status" value="1"/>
</dbReference>
<dbReference type="EMBL" id="MDKE01000022">
    <property type="protein sequence ID" value="OIN09132.1"/>
    <property type="molecule type" value="Genomic_DNA"/>
</dbReference>